<proteinExistence type="predicted"/>
<reference evidence="1" key="1">
    <citation type="submission" date="2021-06" db="EMBL/GenBank/DDBJ databases">
        <authorList>
            <person name="Kallberg Y."/>
            <person name="Tangrot J."/>
            <person name="Rosling A."/>
        </authorList>
    </citation>
    <scope>NUCLEOTIDE SEQUENCE</scope>
    <source>
        <strain evidence="1">FL130A</strain>
    </source>
</reference>
<dbReference type="EMBL" id="CAJVPS010002491">
    <property type="protein sequence ID" value="CAG8569525.1"/>
    <property type="molecule type" value="Genomic_DNA"/>
</dbReference>
<protein>
    <submittedName>
        <fullName evidence="1">5797_t:CDS:1</fullName>
    </submittedName>
</protein>
<evidence type="ECO:0000313" key="1">
    <source>
        <dbReference type="EMBL" id="CAG8569525.1"/>
    </source>
</evidence>
<dbReference type="Proteomes" id="UP000789508">
    <property type="component" value="Unassembled WGS sequence"/>
</dbReference>
<comment type="caution">
    <text evidence="1">The sequence shown here is derived from an EMBL/GenBank/DDBJ whole genome shotgun (WGS) entry which is preliminary data.</text>
</comment>
<keyword evidence="2" id="KW-1185">Reference proteome</keyword>
<dbReference type="AlphaFoldDB" id="A0A9N9BMD3"/>
<accession>A0A9N9BMD3</accession>
<evidence type="ECO:0000313" key="2">
    <source>
        <dbReference type="Proteomes" id="UP000789508"/>
    </source>
</evidence>
<name>A0A9N9BMD3_9GLOM</name>
<organism evidence="1 2">
    <name type="scientific">Ambispora leptoticha</name>
    <dbReference type="NCBI Taxonomy" id="144679"/>
    <lineage>
        <taxon>Eukaryota</taxon>
        <taxon>Fungi</taxon>
        <taxon>Fungi incertae sedis</taxon>
        <taxon>Mucoromycota</taxon>
        <taxon>Glomeromycotina</taxon>
        <taxon>Glomeromycetes</taxon>
        <taxon>Archaeosporales</taxon>
        <taxon>Ambisporaceae</taxon>
        <taxon>Ambispora</taxon>
    </lineage>
</organism>
<sequence>MFIIVSDEKNERMFLVRIKNSQKLELLKRQVFHYKIKLKRKVDLDQLPIKGMIHLTILLKYTIALQKNTTRHEIREKFVEYLKKFVMRPAKSSDRRSF</sequence>
<gene>
    <name evidence="1" type="ORF">ALEPTO_LOCUS6744</name>
</gene>